<evidence type="ECO:0000313" key="1">
    <source>
        <dbReference type="EMBL" id="MPM74261.1"/>
    </source>
</evidence>
<reference evidence="1" key="1">
    <citation type="submission" date="2019-08" db="EMBL/GenBank/DDBJ databases">
        <authorList>
            <person name="Kucharzyk K."/>
            <person name="Murdoch R.W."/>
            <person name="Higgins S."/>
            <person name="Loffler F."/>
        </authorList>
    </citation>
    <scope>NUCLEOTIDE SEQUENCE</scope>
</reference>
<proteinExistence type="predicted"/>
<dbReference type="EMBL" id="VSSQ01025847">
    <property type="protein sequence ID" value="MPM74261.1"/>
    <property type="molecule type" value="Genomic_DNA"/>
</dbReference>
<comment type="caution">
    <text evidence="1">The sequence shown here is derived from an EMBL/GenBank/DDBJ whole genome shotgun (WGS) entry which is preliminary data.</text>
</comment>
<sequence length="349" mass="38644">MKLDHAAVRQRKQNRGQAAGCSIAEAQLAVRRTQTALHSAPRDHPGHAARHAAVALRHLAKPGRIVEGLILPASHQRRHRLIHQLLSPPLIHLWPGPILDSQAGEAIHCLVVEVAGIHRLDRPFKPPLRPQAMLDKMPEGTGCELFQPGDRGALGIKEFPGGGTADALHGRLAAHGFDQGCRAGTIRMVLPHPCPGPAPALVRFSRLKLERQSLQSGHRCQRQLLRVVCPAGHCPAFLHQLRKQTADRLQLGQRVQRGPFLPRQRVAEIQTLAGRGQCLEQIQRFHLFMTGCVQPEITAEYGFRLLRFLLRQQSVFGRCQDAVIQAQHKDNTRPVGQKIPQLTCLDMSA</sequence>
<name>A0A645CBF5_9ZZZZ</name>
<dbReference type="AlphaFoldDB" id="A0A645CBF5"/>
<gene>
    <name evidence="1" type="ORF">SDC9_121246</name>
</gene>
<protein>
    <submittedName>
        <fullName evidence="1">Uncharacterized protein</fullName>
    </submittedName>
</protein>
<accession>A0A645CBF5</accession>
<organism evidence="1">
    <name type="scientific">bioreactor metagenome</name>
    <dbReference type="NCBI Taxonomy" id="1076179"/>
    <lineage>
        <taxon>unclassified sequences</taxon>
        <taxon>metagenomes</taxon>
        <taxon>ecological metagenomes</taxon>
    </lineage>
</organism>